<dbReference type="CDD" id="cd00071">
    <property type="entry name" value="GMPK"/>
    <property type="match status" value="1"/>
</dbReference>
<evidence type="ECO:0000256" key="5">
    <source>
        <dbReference type="ARBA" id="ARBA00022777"/>
    </source>
</evidence>
<reference evidence="9" key="1">
    <citation type="submission" date="2017-09" db="EMBL/GenBank/DDBJ databases">
        <title>Depth-based differentiation of microbial function through sediment-hosted aquifers and enrichment of novel symbionts in the deep terrestrial subsurface.</title>
        <authorList>
            <person name="Probst A.J."/>
            <person name="Ladd B."/>
            <person name="Jarett J.K."/>
            <person name="Geller-Mcgrath D.E."/>
            <person name="Sieber C.M.K."/>
            <person name="Emerson J.B."/>
            <person name="Anantharaman K."/>
            <person name="Thomas B.C."/>
            <person name="Malmstrom R."/>
            <person name="Stieglmeier M."/>
            <person name="Klingl A."/>
            <person name="Woyke T."/>
            <person name="Ryan C.M."/>
            <person name="Banfield J.F."/>
        </authorList>
    </citation>
    <scope>NUCLEOTIDE SEQUENCE [LARGE SCALE GENOMIC DNA]</scope>
</reference>
<dbReference type="InterPro" id="IPR008145">
    <property type="entry name" value="GK/Ca_channel_bsu"/>
</dbReference>
<keyword evidence="4" id="KW-0808">Transferase</keyword>
<dbReference type="EMBL" id="PFBU01000009">
    <property type="protein sequence ID" value="PIR78627.1"/>
    <property type="molecule type" value="Genomic_DNA"/>
</dbReference>
<evidence type="ECO:0000256" key="3">
    <source>
        <dbReference type="ARBA" id="ARBA00016296"/>
    </source>
</evidence>
<dbReference type="Gene3D" id="3.40.50.300">
    <property type="entry name" value="P-loop containing nucleotide triphosphate hydrolases"/>
    <property type="match status" value="1"/>
</dbReference>
<dbReference type="PANTHER" id="PTHR23117">
    <property type="entry name" value="GUANYLATE KINASE-RELATED"/>
    <property type="match status" value="1"/>
</dbReference>
<gene>
    <name evidence="8" type="ORF">COU28_00545</name>
</gene>
<feature type="domain" description="Guanylate kinase-like" evidence="7">
    <location>
        <begin position="5"/>
        <end position="184"/>
    </location>
</feature>
<comment type="similarity">
    <text evidence="1">Belongs to the guanylate kinase family.</text>
</comment>
<evidence type="ECO:0000256" key="4">
    <source>
        <dbReference type="ARBA" id="ARBA00022679"/>
    </source>
</evidence>
<organism evidence="8 9">
    <name type="scientific">Candidatus Magasanikbacteria bacterium CG10_big_fil_rev_8_21_14_0_10_36_16</name>
    <dbReference type="NCBI Taxonomy" id="1974645"/>
    <lineage>
        <taxon>Bacteria</taxon>
        <taxon>Candidatus Magasanikiibacteriota</taxon>
    </lineage>
</organism>
<dbReference type="PROSITE" id="PS00856">
    <property type="entry name" value="GUANYLATE_KINASE_1"/>
    <property type="match status" value="1"/>
</dbReference>
<dbReference type="PANTHER" id="PTHR23117:SF13">
    <property type="entry name" value="GUANYLATE KINASE"/>
    <property type="match status" value="1"/>
</dbReference>
<protein>
    <recommendedName>
        <fullName evidence="3">Guanylate kinase</fullName>
        <ecNumber evidence="2">2.7.4.8</ecNumber>
    </recommendedName>
    <alternativeName>
        <fullName evidence="6">GMP kinase</fullName>
    </alternativeName>
</protein>
<keyword evidence="5" id="KW-0418">Kinase</keyword>
<evidence type="ECO:0000256" key="6">
    <source>
        <dbReference type="ARBA" id="ARBA00030128"/>
    </source>
</evidence>
<dbReference type="InterPro" id="IPR027417">
    <property type="entry name" value="P-loop_NTPase"/>
</dbReference>
<dbReference type="FunFam" id="3.30.63.10:FF:000002">
    <property type="entry name" value="Guanylate kinase 1"/>
    <property type="match status" value="1"/>
</dbReference>
<dbReference type="InterPro" id="IPR020590">
    <property type="entry name" value="Guanylate_kinase_CS"/>
</dbReference>
<dbReference type="GO" id="GO:0004385">
    <property type="term" value="F:GMP kinase activity"/>
    <property type="evidence" value="ECO:0007669"/>
    <property type="project" value="UniProtKB-EC"/>
</dbReference>
<evidence type="ECO:0000313" key="8">
    <source>
        <dbReference type="EMBL" id="PIR78627.1"/>
    </source>
</evidence>
<accession>A0A2H0TZH8</accession>
<sequence>MEKPYSIVIISGPSGVGEDSIIEKLAKDIDIERVITTTTRAMRPGESEGHPYHFVSKQDFEEKVKQEKFFEYAEEYNGHLYGVTFEELKRVENSGKVGVWKIEYKGVIKAKELIPNIVAIFINAPLEVLESRIRRRDKADDAYVAERMEYTKEWLKYRHIYDYEVENTEGKLEQSVVNIEKIIRELFPLDKEGNIV</sequence>
<name>A0A2H0TZH8_9BACT</name>
<dbReference type="InterPro" id="IPR008144">
    <property type="entry name" value="Guanylate_kin-like_dom"/>
</dbReference>
<dbReference type="PROSITE" id="PS50052">
    <property type="entry name" value="GUANYLATE_KINASE_2"/>
    <property type="match status" value="1"/>
</dbReference>
<evidence type="ECO:0000256" key="1">
    <source>
        <dbReference type="ARBA" id="ARBA00005790"/>
    </source>
</evidence>
<dbReference type="Proteomes" id="UP000230852">
    <property type="component" value="Unassembled WGS sequence"/>
</dbReference>
<evidence type="ECO:0000259" key="7">
    <source>
        <dbReference type="PROSITE" id="PS50052"/>
    </source>
</evidence>
<dbReference type="EC" id="2.7.4.8" evidence="2"/>
<dbReference type="SMART" id="SM00072">
    <property type="entry name" value="GuKc"/>
    <property type="match status" value="1"/>
</dbReference>
<evidence type="ECO:0000313" key="9">
    <source>
        <dbReference type="Proteomes" id="UP000230852"/>
    </source>
</evidence>
<evidence type="ECO:0000256" key="2">
    <source>
        <dbReference type="ARBA" id="ARBA00012961"/>
    </source>
</evidence>
<dbReference type="GO" id="GO:0005829">
    <property type="term" value="C:cytosol"/>
    <property type="evidence" value="ECO:0007669"/>
    <property type="project" value="TreeGrafter"/>
</dbReference>
<dbReference type="Pfam" id="PF00625">
    <property type="entry name" value="Guanylate_kin"/>
    <property type="match status" value="1"/>
</dbReference>
<dbReference type="SUPFAM" id="SSF52540">
    <property type="entry name" value="P-loop containing nucleoside triphosphate hydrolases"/>
    <property type="match status" value="1"/>
</dbReference>
<dbReference type="AlphaFoldDB" id="A0A2H0TZH8"/>
<comment type="caution">
    <text evidence="8">The sequence shown here is derived from an EMBL/GenBank/DDBJ whole genome shotgun (WGS) entry which is preliminary data.</text>
</comment>
<proteinExistence type="inferred from homology"/>